<organism evidence="1 2">
    <name type="scientific">Zarea fungicola</name>
    <dbReference type="NCBI Taxonomy" id="93591"/>
    <lineage>
        <taxon>Eukaryota</taxon>
        <taxon>Fungi</taxon>
        <taxon>Dikarya</taxon>
        <taxon>Ascomycota</taxon>
        <taxon>Pezizomycotina</taxon>
        <taxon>Sordariomycetes</taxon>
        <taxon>Hypocreomycetidae</taxon>
        <taxon>Hypocreales</taxon>
        <taxon>Cordycipitaceae</taxon>
        <taxon>Zarea</taxon>
    </lineage>
</organism>
<accession>A0ACC1NXY1</accession>
<dbReference type="Proteomes" id="UP001143910">
    <property type="component" value="Unassembled WGS sequence"/>
</dbReference>
<gene>
    <name evidence="1" type="ORF">NQ176_g761</name>
</gene>
<evidence type="ECO:0000313" key="1">
    <source>
        <dbReference type="EMBL" id="KAJ2983336.1"/>
    </source>
</evidence>
<dbReference type="EMBL" id="JANJQO010000034">
    <property type="protein sequence ID" value="KAJ2983336.1"/>
    <property type="molecule type" value="Genomic_DNA"/>
</dbReference>
<comment type="caution">
    <text evidence="1">The sequence shown here is derived from an EMBL/GenBank/DDBJ whole genome shotgun (WGS) entry which is preliminary data.</text>
</comment>
<name>A0ACC1NXY1_9HYPO</name>
<keyword evidence="2" id="KW-1185">Reference proteome</keyword>
<protein>
    <submittedName>
        <fullName evidence="1">Uncharacterized protein</fullName>
    </submittedName>
</protein>
<evidence type="ECO:0000313" key="2">
    <source>
        <dbReference type="Proteomes" id="UP001143910"/>
    </source>
</evidence>
<reference evidence="1" key="1">
    <citation type="submission" date="2022-08" db="EMBL/GenBank/DDBJ databases">
        <title>Genome Sequence of Lecanicillium fungicola.</title>
        <authorList>
            <person name="Buettner E."/>
        </authorList>
    </citation>
    <scope>NUCLEOTIDE SEQUENCE</scope>
    <source>
        <strain evidence="1">Babe33</strain>
    </source>
</reference>
<sequence>MAWIETIYPRSRSDRLPFSHPLLKAGRPKFFKAAILNFITLQLLFFGLFCYLFGALYQQETHTHNIDIVFVDYDQDLVGEAVRRAYKSLQSERFPTLVEHSIADYPTEASLREAVCRTDFWAAIYTTPGASGRLGRALSGANTVQYNKSNTLTYIWNEVRYPTVLDSAISGSLGTLSYAAQHEYVALNGTAALSGTVADEATLSLLTDPWDLSSVNIKRTTQGSRAVYNTLVIVLLLLQDFFYLATVNGLYGQFKVYSRAKPHLIIIVRTAISATYTLFGSILVAASIWIFKASWDVSATQFALTWLTLWLFAHANFMVIDVFTIWLPALYVPMALVSWVIFNVISIIIPFALSPSFYRWGYALPAHGAYEVLTDVWSGGCNPHLRFGLVVLFCYEVVGNALAALGVYRRSHLATPNQNVDQDMAESNKVTDVTKVAVTNA</sequence>
<proteinExistence type="predicted"/>